<dbReference type="AlphaFoldDB" id="A0A5K7XMB6"/>
<name>A0A5K7XMB6_9BACT</name>
<reference evidence="3" key="1">
    <citation type="submission" date="2019-10" db="EMBL/GenBank/DDBJ databases">
        <title>Lacipirellula parvula gen. nov., sp. nov., representing a lineage of planctomycetes widespread in freshwater anoxic habitats, and description of the family Lacipirellulaceae.</title>
        <authorList>
            <person name="Dedysh S.N."/>
            <person name="Kulichevskaya I.S."/>
            <person name="Beletsky A.V."/>
            <person name="Rakitin A.L."/>
            <person name="Mardanov A.V."/>
            <person name="Ivanova A.A."/>
            <person name="Saltykova V.X."/>
            <person name="Rijpstra W.I.C."/>
            <person name="Sinninghe Damste J.S."/>
            <person name="Ravin N.V."/>
        </authorList>
    </citation>
    <scope>NUCLEOTIDE SEQUENCE [LARGE SCALE GENOMIC DNA]</scope>
    <source>
        <strain evidence="3">PX69</strain>
    </source>
</reference>
<feature type="compositionally biased region" description="Basic and acidic residues" evidence="1">
    <location>
        <begin position="161"/>
        <end position="177"/>
    </location>
</feature>
<keyword evidence="3" id="KW-1185">Reference proteome</keyword>
<dbReference type="RefSeq" id="WP_152099791.1">
    <property type="nucleotide sequence ID" value="NZ_AP021861.1"/>
</dbReference>
<feature type="region of interest" description="Disordered" evidence="1">
    <location>
        <begin position="159"/>
        <end position="198"/>
    </location>
</feature>
<evidence type="ECO:0000313" key="2">
    <source>
        <dbReference type="EMBL" id="BBO34159.1"/>
    </source>
</evidence>
<feature type="compositionally biased region" description="Basic and acidic residues" evidence="1">
    <location>
        <begin position="15"/>
        <end position="28"/>
    </location>
</feature>
<accession>A0A5K7XMB6</accession>
<dbReference type="Proteomes" id="UP000326837">
    <property type="component" value="Chromosome"/>
</dbReference>
<evidence type="ECO:0000313" key="3">
    <source>
        <dbReference type="Proteomes" id="UP000326837"/>
    </source>
</evidence>
<feature type="region of interest" description="Disordered" evidence="1">
    <location>
        <begin position="1"/>
        <end position="28"/>
    </location>
</feature>
<gene>
    <name evidence="2" type="ORF">PLANPX_3771</name>
</gene>
<dbReference type="EMBL" id="AP021861">
    <property type="protein sequence ID" value="BBO34159.1"/>
    <property type="molecule type" value="Genomic_DNA"/>
</dbReference>
<proteinExistence type="predicted"/>
<organism evidence="2 3">
    <name type="scientific">Lacipirellula parvula</name>
    <dbReference type="NCBI Taxonomy" id="2650471"/>
    <lineage>
        <taxon>Bacteria</taxon>
        <taxon>Pseudomonadati</taxon>
        <taxon>Planctomycetota</taxon>
        <taxon>Planctomycetia</taxon>
        <taxon>Pirellulales</taxon>
        <taxon>Lacipirellulaceae</taxon>
        <taxon>Lacipirellula</taxon>
    </lineage>
</organism>
<protein>
    <submittedName>
        <fullName evidence="2">Uncharacterized protein</fullName>
    </submittedName>
</protein>
<sequence length="198" mass="22285">MATVASSAEEDDDEYASRHREEWSEARTENAEESPISLFQSFLESNAIQWIFSLLISIWGTVVDLAAKLVAIIERLASIEKDLGDKPVVAPVRTYYTSKTFPPVLEGRLIAETVAHYCLVGKLRAVKTAGGRGVHNEWRITHDEYLRYVAEGLHSAAQAKKNREAREARAYKPDHKRQVPPKPKKNTEYLDGAEPSYS</sequence>
<dbReference type="KEGG" id="lpav:PLANPX_3771"/>
<evidence type="ECO:0000256" key="1">
    <source>
        <dbReference type="SAM" id="MobiDB-lite"/>
    </source>
</evidence>